<dbReference type="GO" id="GO:0000447">
    <property type="term" value="P:endonucleolytic cleavage in ITS1 to separate SSU-rRNA from 5.8S rRNA and LSU-rRNA from tricistronic rRNA transcript (SSU-rRNA, 5.8S rRNA, LSU-rRNA)"/>
    <property type="evidence" value="ECO:0007669"/>
    <property type="project" value="TreeGrafter"/>
</dbReference>
<comment type="caution">
    <text evidence="9">The sequence shown here is derived from an EMBL/GenBank/DDBJ whole genome shotgun (WGS) entry which is preliminary data.</text>
</comment>
<evidence type="ECO:0000256" key="3">
    <source>
        <dbReference type="ARBA" id="ARBA00022884"/>
    </source>
</evidence>
<dbReference type="PANTHER" id="PTHR12311">
    <property type="entry name" value="ACTIVATOR OF BASAL TRANSCRIPTION 1"/>
    <property type="match status" value="1"/>
</dbReference>
<evidence type="ECO:0000256" key="4">
    <source>
        <dbReference type="ARBA" id="ARBA00023242"/>
    </source>
</evidence>
<dbReference type="InterPro" id="IPR012677">
    <property type="entry name" value="Nucleotide-bd_a/b_plait_sf"/>
</dbReference>
<comment type="similarity">
    <text evidence="2">Belongs to the ESF2/ABP1 family.</text>
</comment>
<feature type="compositionally biased region" description="Basic and acidic residues" evidence="7">
    <location>
        <begin position="258"/>
        <end position="267"/>
    </location>
</feature>
<feature type="coiled-coil region" evidence="6">
    <location>
        <begin position="200"/>
        <end position="234"/>
    </location>
</feature>
<dbReference type="PROSITE" id="PS50102">
    <property type="entry name" value="RRM"/>
    <property type="match status" value="1"/>
</dbReference>
<evidence type="ECO:0000256" key="2">
    <source>
        <dbReference type="ARBA" id="ARBA00005819"/>
    </source>
</evidence>
<dbReference type="AlphaFoldDB" id="A7AQI4"/>
<dbReference type="GO" id="GO:0005730">
    <property type="term" value="C:nucleolus"/>
    <property type="evidence" value="ECO:0007669"/>
    <property type="project" value="UniProtKB-SubCell"/>
</dbReference>
<dbReference type="Proteomes" id="UP000002173">
    <property type="component" value="Unassembled WGS sequence"/>
</dbReference>
<reference evidence="10" key="3">
    <citation type="journal article" date="2021" name="Int. J. Parasitol.">
        <title>Comparative analysis of gene expression between Babesia bovis blood stages and kinetes allowed by improved genome annotation.</title>
        <authorList>
            <person name="Ueti M.W."/>
            <person name="Johnson W.C."/>
            <person name="Kappmeyer L.S."/>
            <person name="Herndon D.R."/>
            <person name="Mousel M.R."/>
            <person name="Reif K.E."/>
            <person name="Taus N.S."/>
            <person name="Ifeonu O.O."/>
            <person name="Silva J.C."/>
            <person name="Suarez C.E."/>
            <person name="Brayton K.A."/>
        </authorList>
    </citation>
    <scope>NUCLEOTIDE SEQUENCE [LARGE SCALE GENOMIC DNA]</scope>
</reference>
<feature type="region of interest" description="Disordered" evidence="7">
    <location>
        <begin position="253"/>
        <end position="272"/>
    </location>
</feature>
<accession>A7AQI4</accession>
<reference evidence="9 10" key="1">
    <citation type="journal article" date="2007" name="PLoS Pathog.">
        <title>Genome sequence of Babesia bovis and comparative analysis of apicomplexan hemoprotozoa.</title>
        <authorList>
            <person name="Brayton K.A."/>
            <person name="Lau A.O.T."/>
            <person name="Herndon D.R."/>
            <person name="Hannick L."/>
            <person name="Kappmeyer L.S."/>
            <person name="Berens S.J."/>
            <person name="Bidwell S.L."/>
            <person name="Brown W.C."/>
            <person name="Crabtree J."/>
            <person name="Fadrosh D."/>
            <person name="Feldblum T."/>
            <person name="Forberger H.A."/>
            <person name="Haas B.J."/>
            <person name="Howell J.M."/>
            <person name="Khouri H."/>
            <person name="Koo H."/>
            <person name="Mann D.J."/>
            <person name="Norimine J."/>
            <person name="Paulsen I.T."/>
            <person name="Radune D."/>
            <person name="Ren Q."/>
            <person name="Smith R.K. Jr."/>
            <person name="Suarez C.E."/>
            <person name="White O."/>
            <person name="Wortman J.R."/>
            <person name="Knowles D.P. Jr."/>
            <person name="McElwain T.F."/>
            <person name="Nene V.M."/>
        </authorList>
    </citation>
    <scope>NUCLEOTIDE SEQUENCE [LARGE SCALE GENOMIC DNA]</scope>
    <source>
        <strain evidence="9">T2Bo</strain>
    </source>
</reference>
<organism evidence="9 10">
    <name type="scientific">Babesia bovis</name>
    <dbReference type="NCBI Taxonomy" id="5865"/>
    <lineage>
        <taxon>Eukaryota</taxon>
        <taxon>Sar</taxon>
        <taxon>Alveolata</taxon>
        <taxon>Apicomplexa</taxon>
        <taxon>Aconoidasida</taxon>
        <taxon>Piroplasmida</taxon>
        <taxon>Babesiidae</taxon>
        <taxon>Babesia</taxon>
    </lineage>
</organism>
<evidence type="ECO:0000256" key="5">
    <source>
        <dbReference type="PROSITE-ProRule" id="PRU00176"/>
    </source>
</evidence>
<keyword evidence="3 5" id="KW-0694">RNA-binding</keyword>
<keyword evidence="10" id="KW-1185">Reference proteome</keyword>
<dbReference type="RefSeq" id="XP_001610371.1">
    <property type="nucleotide sequence ID" value="XM_001610321.1"/>
</dbReference>
<dbReference type="InterPro" id="IPR000504">
    <property type="entry name" value="RRM_dom"/>
</dbReference>
<protein>
    <recommendedName>
        <fullName evidence="8">RRM domain-containing protein</fullName>
    </recommendedName>
</protein>
<dbReference type="GO" id="GO:0000472">
    <property type="term" value="P:endonucleolytic cleavage to generate mature 5'-end of SSU-rRNA from (SSU-rRNA, 5.8S rRNA, LSU-rRNA)"/>
    <property type="evidence" value="ECO:0007669"/>
    <property type="project" value="TreeGrafter"/>
</dbReference>
<dbReference type="GO" id="GO:0034462">
    <property type="term" value="P:small-subunit processome assembly"/>
    <property type="evidence" value="ECO:0007669"/>
    <property type="project" value="TreeGrafter"/>
</dbReference>
<dbReference type="EMBL" id="AAXT01000002">
    <property type="protein sequence ID" value="EDO06803.1"/>
    <property type="molecule type" value="Genomic_DNA"/>
</dbReference>
<gene>
    <name evidence="9" type="ORF">BBOV_IV004420</name>
</gene>
<comment type="subcellular location">
    <subcellularLocation>
        <location evidence="1">Nucleus</location>
        <location evidence="1">Nucleolus</location>
    </subcellularLocation>
</comment>
<dbReference type="CDD" id="cd12263">
    <property type="entry name" value="RRM_ABT1_like"/>
    <property type="match status" value="1"/>
</dbReference>
<dbReference type="GO" id="GO:0000480">
    <property type="term" value="P:endonucleolytic cleavage in 5'-ETS of tricistronic rRNA transcript (SSU-rRNA, 5.8S rRNA, LSU-rRNA)"/>
    <property type="evidence" value="ECO:0007669"/>
    <property type="project" value="TreeGrafter"/>
</dbReference>
<name>A7AQI4_BABBO</name>
<dbReference type="InParanoid" id="A7AQI4"/>
<dbReference type="GeneID" id="5478605"/>
<reference evidence="10" key="2">
    <citation type="journal article" date="2020" name="Data Brief">
        <title>Transcriptome dataset of Babesia bovis life stages within vertebrate and invertebrate hosts.</title>
        <authorList>
            <person name="Ueti M.W."/>
            <person name="Johnson W.C."/>
            <person name="Kappmeyer L.S."/>
            <person name="Herndon D.R."/>
            <person name="Mousel M.R."/>
            <person name="Reif K.E."/>
            <person name="Taus N.S."/>
            <person name="Ifeonu O.O."/>
            <person name="Silva J.C."/>
            <person name="Suarez C.E."/>
            <person name="Brayton K.A."/>
        </authorList>
    </citation>
    <scope>NUCLEOTIDE SEQUENCE [LARGE SCALE GENOMIC DNA]</scope>
</reference>
<evidence type="ECO:0000256" key="6">
    <source>
        <dbReference type="SAM" id="Coils"/>
    </source>
</evidence>
<dbReference type="PANTHER" id="PTHR12311:SF7">
    <property type="entry name" value="ACTIVATOR OF BASAL TRANSCRIPTION 1"/>
    <property type="match status" value="1"/>
</dbReference>
<dbReference type="KEGG" id="bbo:BBOV_IV004420"/>
<dbReference type="InterPro" id="IPR034353">
    <property type="entry name" value="ABT1/ESF2_RRM"/>
</dbReference>
<dbReference type="FunCoup" id="A7AQI4">
    <property type="interactions" value="405"/>
</dbReference>
<keyword evidence="4" id="KW-0539">Nucleus</keyword>
<dbReference type="VEuPathDB" id="PiroplasmaDB:BBOV_IV004420"/>
<dbReference type="InterPro" id="IPR039119">
    <property type="entry name" value="ABT1/Esf2"/>
</dbReference>
<dbReference type="GO" id="GO:0003723">
    <property type="term" value="F:RNA binding"/>
    <property type="evidence" value="ECO:0007669"/>
    <property type="project" value="UniProtKB-UniRule"/>
</dbReference>
<evidence type="ECO:0000313" key="10">
    <source>
        <dbReference type="Proteomes" id="UP000002173"/>
    </source>
</evidence>
<dbReference type="SUPFAM" id="SSF54928">
    <property type="entry name" value="RNA-binding domain, RBD"/>
    <property type="match status" value="1"/>
</dbReference>
<keyword evidence="6" id="KW-0175">Coiled coil</keyword>
<sequence length="280" mass="32692">MRLGLRRNTRAYALSTIVDIPADSDESIQSQTVDHGFNKGGDGHLEGQYNDPRPRKTPGHKSNETIHPKTKSVYDIIDEPIDMEKIKKTGVIFISRIPPFMSIKKIRSYFSKFGQVGKIYAEPETLANYKKRVKLGGNTKLKFEHGWVEFLDKKDAKLVAMHLNGQPVGEKKRHNVWRDDLWNIKYLPKYKFSDVMDYLHQERRERKDKLSYRLAEARKENYNYREQLEAEKEHKRIEMNLKRKGIESYTHKVSFTPKESKHDKDSEESVPVSLLSAIVS</sequence>
<feature type="region of interest" description="Disordered" evidence="7">
    <location>
        <begin position="32"/>
        <end position="67"/>
    </location>
</feature>
<evidence type="ECO:0000256" key="1">
    <source>
        <dbReference type="ARBA" id="ARBA00004604"/>
    </source>
</evidence>
<evidence type="ECO:0000256" key="7">
    <source>
        <dbReference type="SAM" id="MobiDB-lite"/>
    </source>
</evidence>
<dbReference type="eggNOG" id="KOG3152">
    <property type="taxonomic scope" value="Eukaryota"/>
</dbReference>
<dbReference type="InterPro" id="IPR035979">
    <property type="entry name" value="RBD_domain_sf"/>
</dbReference>
<dbReference type="Gene3D" id="3.30.70.330">
    <property type="match status" value="1"/>
</dbReference>
<proteinExistence type="inferred from homology"/>
<evidence type="ECO:0000313" key="9">
    <source>
        <dbReference type="EMBL" id="EDO06803.1"/>
    </source>
</evidence>
<evidence type="ECO:0000259" key="8">
    <source>
        <dbReference type="PROSITE" id="PS50102"/>
    </source>
</evidence>
<dbReference type="STRING" id="5865.A7AQI4"/>
<feature type="domain" description="RRM" evidence="8">
    <location>
        <begin position="90"/>
        <end position="176"/>
    </location>
</feature>